<organism evidence="5 6">
    <name type="scientific">Limosilactobacillus walteri</name>
    <dbReference type="NCBI Taxonomy" id="2268022"/>
    <lineage>
        <taxon>Bacteria</taxon>
        <taxon>Bacillati</taxon>
        <taxon>Bacillota</taxon>
        <taxon>Bacilli</taxon>
        <taxon>Lactobacillales</taxon>
        <taxon>Lactobacillaceae</taxon>
        <taxon>Limosilactobacillus</taxon>
    </lineage>
</organism>
<keyword evidence="2" id="KW-0680">Restriction system</keyword>
<comment type="similarity">
    <text evidence="1">Belongs to the type-I restriction system S methylase family.</text>
</comment>
<dbReference type="InterPro" id="IPR000055">
    <property type="entry name" value="Restrct_endonuc_typeI_TRD"/>
</dbReference>
<keyword evidence="5" id="KW-0540">Nuclease</keyword>
<dbReference type="SUPFAM" id="SSF116734">
    <property type="entry name" value="DNA methylase specificity domain"/>
    <property type="match status" value="1"/>
</dbReference>
<dbReference type="Pfam" id="PF01420">
    <property type="entry name" value="Methylase_S"/>
    <property type="match status" value="2"/>
</dbReference>
<dbReference type="GO" id="GO:0004519">
    <property type="term" value="F:endonuclease activity"/>
    <property type="evidence" value="ECO:0007669"/>
    <property type="project" value="UniProtKB-KW"/>
</dbReference>
<keyword evidence="5" id="KW-0378">Hydrolase</keyword>
<evidence type="ECO:0000313" key="6">
    <source>
        <dbReference type="Proteomes" id="UP000704341"/>
    </source>
</evidence>
<accession>A0ABR8P8V3</accession>
<evidence type="ECO:0000256" key="1">
    <source>
        <dbReference type="ARBA" id="ARBA00010923"/>
    </source>
</evidence>
<keyword evidence="3" id="KW-0238">DNA-binding</keyword>
<dbReference type="EMBL" id="QORN01000033">
    <property type="protein sequence ID" value="MBD5807122.1"/>
    <property type="molecule type" value="Genomic_DNA"/>
</dbReference>
<dbReference type="InterPro" id="IPR044946">
    <property type="entry name" value="Restrct_endonuc_typeI_TRD_sf"/>
</dbReference>
<keyword evidence="6" id="KW-1185">Reference proteome</keyword>
<feature type="domain" description="Type I restriction modification DNA specificity" evidence="4">
    <location>
        <begin position="26"/>
        <end position="181"/>
    </location>
</feature>
<evidence type="ECO:0000256" key="3">
    <source>
        <dbReference type="ARBA" id="ARBA00023125"/>
    </source>
</evidence>
<evidence type="ECO:0000256" key="2">
    <source>
        <dbReference type="ARBA" id="ARBA00022747"/>
    </source>
</evidence>
<comment type="caution">
    <text evidence="5">The sequence shown here is derived from an EMBL/GenBank/DDBJ whole genome shotgun (WGS) entry which is preliminary data.</text>
</comment>
<dbReference type="RefSeq" id="WP_191668388.1">
    <property type="nucleotide sequence ID" value="NZ_QORN01000033.1"/>
</dbReference>
<proteinExistence type="inferred from homology"/>
<keyword evidence="5" id="KW-0255">Endonuclease</keyword>
<dbReference type="Gene3D" id="3.90.220.20">
    <property type="entry name" value="DNA methylase specificity domains"/>
    <property type="match status" value="2"/>
</dbReference>
<gene>
    <name evidence="5" type="ORF">DTK66_08445</name>
</gene>
<name>A0ABR8P8V3_9LACO</name>
<evidence type="ECO:0000313" key="5">
    <source>
        <dbReference type="EMBL" id="MBD5807122.1"/>
    </source>
</evidence>
<dbReference type="Proteomes" id="UP000704341">
    <property type="component" value="Unassembled WGS sequence"/>
</dbReference>
<feature type="domain" description="Type I restriction modification DNA specificity" evidence="4">
    <location>
        <begin position="215"/>
        <end position="376"/>
    </location>
</feature>
<protein>
    <submittedName>
        <fullName evidence="5">Restriction endonuclease subunit M</fullName>
    </submittedName>
</protein>
<evidence type="ECO:0000259" key="4">
    <source>
        <dbReference type="Pfam" id="PF01420"/>
    </source>
</evidence>
<sequence length="394" mass="45410">MTKFKKVALASSYYSRGKFIKVSDDGIFQICPTKKKINANTISFGGHYPYVTRGEGNNGIRGYINHQKKYLNPANTISFGQDTGTMYYQDKEYFTGDKIQIFKLNPKLNKKLNYRIALYLIATARKIFSTFTWGQDSFALENISSLEIELPINLKTNEIDFQYMEDRVKALEQDRVKALEQDRVKALANYLTVTGLDDYELTDSDRKALSYKPKFKDYKIWNIFQVVNTHSILKSQVEKLPEGNTPYLTAAEGNNAVFSYINCPEEWIDEGNCAFIGGKTMVVSYQEKDFCSNDSHNLALYFKQDKYRTPLIQQYFVGAIRKALSQKYSWGDSISKTKIKKDTISLPVNNQGNIDFQYMESYIKAIQKLTIKNVVEYKNKVIDKTKEVIKIKKS</sequence>
<reference evidence="5 6" key="1">
    <citation type="submission" date="2018-07" db="EMBL/GenBank/DDBJ databases">
        <title>Phylogenomic Insights into understanding Host Adaptation of Lactobacillus reuteri by a novel species, Lactobacillus spp. M31.</title>
        <authorList>
            <person name="Sharma S."/>
            <person name="Patil P."/>
            <person name="Korpole S."/>
            <person name="Patil P.B."/>
        </authorList>
    </citation>
    <scope>NUCLEOTIDE SEQUENCE [LARGE SCALE GENOMIC DNA]</scope>
    <source>
        <strain evidence="5 6">M31</strain>
    </source>
</reference>